<comment type="caution">
    <text evidence="2">The sequence shown here is derived from an EMBL/GenBank/DDBJ whole genome shotgun (WGS) entry which is preliminary data.</text>
</comment>
<reference evidence="3" key="1">
    <citation type="journal article" date="2019" name="Int. J. Syst. Evol. Microbiol.">
        <title>The Global Catalogue of Microorganisms (GCM) 10K type strain sequencing project: providing services to taxonomists for standard genome sequencing and annotation.</title>
        <authorList>
            <consortium name="The Broad Institute Genomics Platform"/>
            <consortium name="The Broad Institute Genome Sequencing Center for Infectious Disease"/>
            <person name="Wu L."/>
            <person name="Ma J."/>
        </authorList>
    </citation>
    <scope>NUCLEOTIDE SEQUENCE [LARGE SCALE GENOMIC DNA]</scope>
    <source>
        <strain evidence="3">JCM 31921</strain>
    </source>
</reference>
<dbReference type="EMBL" id="BAABEZ010000001">
    <property type="protein sequence ID" value="GAA4449260.1"/>
    <property type="molecule type" value="Genomic_DNA"/>
</dbReference>
<gene>
    <name evidence="2" type="ORF">GCM10023092_03090</name>
</gene>
<accession>A0ABP8MEC6</accession>
<dbReference type="Pfam" id="PF18962">
    <property type="entry name" value="Por_Secre_tail"/>
    <property type="match status" value="1"/>
</dbReference>
<sequence length="293" mass="32085">MKWKYLAIGDAWNPKDHFITTFKATDTFTVDGHRCTLIRNMTAASTDTSRLALGSGFITYEEAGVVYLLSPVTKKFTVLYDFNKKAGEGWSIYGMPQNLSRTDTVACPISVVVDSVQTVTINGINLKKMFVSNGSGSLSYAFQGVIIEGIGHTTRPFPWNSCISSTPCYHITDCISHYAGLRCIDSGAIGFYDFKTAPDCDWLPTGIKEEQTGGIYTLLPNPAQDHITMRIGSFSAKTGYRLQVSNLVGQTVHSSSLNSGETKISIAGWAPGLYFYTVYEDNRLTGTGKLIVQ</sequence>
<keyword evidence="3" id="KW-1185">Reference proteome</keyword>
<feature type="domain" description="Secretion system C-terminal sorting" evidence="1">
    <location>
        <begin position="220"/>
        <end position="292"/>
    </location>
</feature>
<protein>
    <recommendedName>
        <fullName evidence="1">Secretion system C-terminal sorting domain-containing protein</fullName>
    </recommendedName>
</protein>
<dbReference type="Proteomes" id="UP001501410">
    <property type="component" value="Unassembled WGS sequence"/>
</dbReference>
<dbReference type="InterPro" id="IPR026444">
    <property type="entry name" value="Secre_tail"/>
</dbReference>
<organism evidence="2 3">
    <name type="scientific">Rurimicrobium arvi</name>
    <dbReference type="NCBI Taxonomy" id="2049916"/>
    <lineage>
        <taxon>Bacteria</taxon>
        <taxon>Pseudomonadati</taxon>
        <taxon>Bacteroidota</taxon>
        <taxon>Chitinophagia</taxon>
        <taxon>Chitinophagales</taxon>
        <taxon>Chitinophagaceae</taxon>
        <taxon>Rurimicrobium</taxon>
    </lineage>
</organism>
<dbReference type="NCBIfam" id="TIGR04183">
    <property type="entry name" value="Por_Secre_tail"/>
    <property type="match status" value="1"/>
</dbReference>
<proteinExistence type="predicted"/>
<evidence type="ECO:0000313" key="3">
    <source>
        <dbReference type="Proteomes" id="UP001501410"/>
    </source>
</evidence>
<name>A0ABP8MEC6_9BACT</name>
<evidence type="ECO:0000313" key="2">
    <source>
        <dbReference type="EMBL" id="GAA4449260.1"/>
    </source>
</evidence>
<evidence type="ECO:0000259" key="1">
    <source>
        <dbReference type="Pfam" id="PF18962"/>
    </source>
</evidence>